<gene>
    <name evidence="1" type="ORF">A2519_09295</name>
</gene>
<proteinExistence type="predicted"/>
<protein>
    <recommendedName>
        <fullName evidence="3">HD/PDEase domain-containing protein</fullName>
    </recommendedName>
</protein>
<comment type="caution">
    <text evidence="1">The sequence shown here is derived from an EMBL/GenBank/DDBJ whole genome shotgun (WGS) entry which is preliminary data.</text>
</comment>
<sequence length="313" mass="35758">MQLAALVGMNYPQSVLDEAKTILAAIFPSSPFHQIETVFNDIVRLFRGEFPGYKKCNTEYHDLQHTTDVFIATARLVHGAVLHGKKLSHKEITLAMVSALFHDAGYIQCESEENGTGAQYTTVHVKRSISFLKDYFRDRQLLEQDARICAFIIDCTEISQDIKKTRFPSPSIELLARILGTADLVSQMADRTYLEKLLFLFYEFLEGGIKGYEAEVDILRKTIGFYDFAKKRISDDLGGVNTYFQAHFKVRWTTDSDLYEIAIARNMEYLKYLMETHQTDYRTKLRRGGLVERLEEQLKNNVYPATGGGTDNG</sequence>
<accession>A0A1F7FKJ1</accession>
<reference evidence="1 2" key="1">
    <citation type="journal article" date="2016" name="Nat. Commun.">
        <title>Thousands of microbial genomes shed light on interconnected biogeochemical processes in an aquifer system.</title>
        <authorList>
            <person name="Anantharaman K."/>
            <person name="Brown C.T."/>
            <person name="Hug L.A."/>
            <person name="Sharon I."/>
            <person name="Castelle C.J."/>
            <person name="Probst A.J."/>
            <person name="Thomas B.C."/>
            <person name="Singh A."/>
            <person name="Wilkins M.J."/>
            <person name="Karaoz U."/>
            <person name="Brodie E.L."/>
            <person name="Williams K.H."/>
            <person name="Hubbard S.S."/>
            <person name="Banfield J.F."/>
        </authorList>
    </citation>
    <scope>NUCLEOTIDE SEQUENCE [LARGE SCALE GENOMIC DNA]</scope>
</reference>
<dbReference type="EMBL" id="MFYX01000013">
    <property type="protein sequence ID" value="OGK07138.1"/>
    <property type="molecule type" value="Genomic_DNA"/>
</dbReference>
<dbReference type="SUPFAM" id="SSF109604">
    <property type="entry name" value="HD-domain/PDEase-like"/>
    <property type="match status" value="1"/>
</dbReference>
<dbReference type="Proteomes" id="UP000179243">
    <property type="component" value="Unassembled WGS sequence"/>
</dbReference>
<dbReference type="AlphaFoldDB" id="A0A1F7FKJ1"/>
<dbReference type="Gene3D" id="1.10.3210.10">
    <property type="entry name" value="Hypothetical protein af1432"/>
    <property type="match status" value="1"/>
</dbReference>
<evidence type="ECO:0000313" key="2">
    <source>
        <dbReference type="Proteomes" id="UP000179243"/>
    </source>
</evidence>
<name>A0A1F7FKJ1_UNCRA</name>
<evidence type="ECO:0008006" key="3">
    <source>
        <dbReference type="Google" id="ProtNLM"/>
    </source>
</evidence>
<evidence type="ECO:0000313" key="1">
    <source>
        <dbReference type="EMBL" id="OGK07138.1"/>
    </source>
</evidence>
<organism evidence="1 2">
    <name type="scientific">Candidatus Raymondbacteria bacterium RIFOXYD12_FULL_49_13</name>
    <dbReference type="NCBI Taxonomy" id="1817890"/>
    <lineage>
        <taxon>Bacteria</taxon>
        <taxon>Raymondiibacteriota</taxon>
    </lineage>
</organism>